<gene>
    <name evidence="2" type="ORF">SAMN05444004_10166</name>
</gene>
<dbReference type="Proteomes" id="UP000198914">
    <property type="component" value="Unassembled WGS sequence"/>
</dbReference>
<name>A0A1H3IQR3_9RHOB</name>
<dbReference type="AlphaFoldDB" id="A0A1H3IQR3"/>
<dbReference type="PANTHER" id="PTHR40400:SF1">
    <property type="entry name" value="SLR1512 PROTEIN"/>
    <property type="match status" value="1"/>
</dbReference>
<dbReference type="Pfam" id="PF05982">
    <property type="entry name" value="Sbt_1"/>
    <property type="match status" value="1"/>
</dbReference>
<protein>
    <recommendedName>
        <fullName evidence="4">Sodium-dependent bicarbonate transport family permease</fullName>
    </recommendedName>
</protein>
<feature type="transmembrane region" description="Helical" evidence="1">
    <location>
        <begin position="38"/>
        <end position="58"/>
    </location>
</feature>
<evidence type="ECO:0000313" key="2">
    <source>
        <dbReference type="EMBL" id="SDY29448.1"/>
    </source>
</evidence>
<accession>A0A1H3IQR3</accession>
<organism evidence="2 3">
    <name type="scientific">Jannaschia faecimaris</name>
    <dbReference type="NCBI Taxonomy" id="1244108"/>
    <lineage>
        <taxon>Bacteria</taxon>
        <taxon>Pseudomonadati</taxon>
        <taxon>Pseudomonadota</taxon>
        <taxon>Alphaproteobacteria</taxon>
        <taxon>Rhodobacterales</taxon>
        <taxon>Roseobacteraceae</taxon>
        <taxon>Jannaschia</taxon>
    </lineage>
</organism>
<keyword evidence="1" id="KW-0812">Transmembrane</keyword>
<reference evidence="3" key="1">
    <citation type="submission" date="2016-10" db="EMBL/GenBank/DDBJ databases">
        <authorList>
            <person name="Varghese N."/>
            <person name="Submissions S."/>
        </authorList>
    </citation>
    <scope>NUCLEOTIDE SEQUENCE [LARGE SCALE GENOMIC DNA]</scope>
    <source>
        <strain evidence="3">DSM 100420</strain>
    </source>
</reference>
<keyword evidence="1" id="KW-0472">Membrane</keyword>
<evidence type="ECO:0000256" key="1">
    <source>
        <dbReference type="SAM" id="Phobius"/>
    </source>
</evidence>
<keyword evidence="1" id="KW-1133">Transmembrane helix</keyword>
<sequence length="63" mass="6561">MDLVDLAVGNLKFPIILSFALGLFAAFARSDLSIPETVAKGMSIYLLFAIGFNGGVAVNEAGL</sequence>
<dbReference type="EMBL" id="FNPX01000001">
    <property type="protein sequence ID" value="SDY29448.1"/>
    <property type="molecule type" value="Genomic_DNA"/>
</dbReference>
<dbReference type="InterPro" id="IPR010293">
    <property type="entry name" value="Sbt_1"/>
</dbReference>
<proteinExistence type="predicted"/>
<dbReference type="STRING" id="1244108.SAMN05444004_10166"/>
<evidence type="ECO:0008006" key="4">
    <source>
        <dbReference type="Google" id="ProtNLM"/>
    </source>
</evidence>
<feature type="transmembrane region" description="Helical" evidence="1">
    <location>
        <begin position="6"/>
        <end position="26"/>
    </location>
</feature>
<evidence type="ECO:0000313" key="3">
    <source>
        <dbReference type="Proteomes" id="UP000198914"/>
    </source>
</evidence>
<dbReference type="PANTHER" id="PTHR40400">
    <property type="entry name" value="SLR1512 PROTEIN"/>
    <property type="match status" value="1"/>
</dbReference>
<keyword evidence="3" id="KW-1185">Reference proteome</keyword>